<dbReference type="SUPFAM" id="SSF56784">
    <property type="entry name" value="HAD-like"/>
    <property type="match status" value="1"/>
</dbReference>
<dbReference type="Proteomes" id="UP000230935">
    <property type="component" value="Unassembled WGS sequence"/>
</dbReference>
<organism evidence="1 2">
    <name type="scientific">Candidatus Buchananbacteria bacterium CG10_big_fil_rev_8_21_14_0_10_42_9</name>
    <dbReference type="NCBI Taxonomy" id="1974526"/>
    <lineage>
        <taxon>Bacteria</taxon>
        <taxon>Candidatus Buchananiibacteriota</taxon>
    </lineage>
</organism>
<dbReference type="EMBL" id="PEZZ01000006">
    <property type="protein sequence ID" value="PIS05447.1"/>
    <property type="molecule type" value="Genomic_DNA"/>
</dbReference>
<proteinExistence type="predicted"/>
<dbReference type="AlphaFoldDB" id="A0A2H0W2B9"/>
<dbReference type="InterPro" id="IPR036412">
    <property type="entry name" value="HAD-like_sf"/>
</dbReference>
<evidence type="ECO:0000313" key="2">
    <source>
        <dbReference type="Proteomes" id="UP000230935"/>
    </source>
</evidence>
<protein>
    <recommendedName>
        <fullName evidence="3">HAD family hydrolase</fullName>
    </recommendedName>
</protein>
<reference evidence="2" key="1">
    <citation type="submission" date="2017-09" db="EMBL/GenBank/DDBJ databases">
        <title>Depth-based differentiation of microbial function through sediment-hosted aquifers and enrichment of novel symbionts in the deep terrestrial subsurface.</title>
        <authorList>
            <person name="Probst A.J."/>
            <person name="Ladd B."/>
            <person name="Jarett J.K."/>
            <person name="Geller-Mcgrath D.E."/>
            <person name="Sieber C.M.K."/>
            <person name="Emerson J.B."/>
            <person name="Anantharaman K."/>
            <person name="Thomas B.C."/>
            <person name="Malmstrom R."/>
            <person name="Stieglmeier M."/>
            <person name="Klingl A."/>
            <person name="Woyke T."/>
            <person name="Ryan C.M."/>
            <person name="Banfield J.F."/>
        </authorList>
    </citation>
    <scope>NUCLEOTIDE SEQUENCE [LARGE SCALE GENOMIC DNA]</scope>
</reference>
<comment type="caution">
    <text evidence="1">The sequence shown here is derived from an EMBL/GenBank/DDBJ whole genome shotgun (WGS) entry which is preliminary data.</text>
</comment>
<dbReference type="Gene3D" id="3.40.50.1000">
    <property type="entry name" value="HAD superfamily/HAD-like"/>
    <property type="match status" value="1"/>
</dbReference>
<dbReference type="Pfam" id="PF13242">
    <property type="entry name" value="Hydrolase_like"/>
    <property type="match status" value="1"/>
</dbReference>
<dbReference type="InterPro" id="IPR023214">
    <property type="entry name" value="HAD_sf"/>
</dbReference>
<evidence type="ECO:0000313" key="1">
    <source>
        <dbReference type="EMBL" id="PIS05447.1"/>
    </source>
</evidence>
<evidence type="ECO:0008006" key="3">
    <source>
        <dbReference type="Google" id="ProtNLM"/>
    </source>
</evidence>
<sequence>MKNEIILIGDAPEDIQIGQSLGIKTVGITGGYYSSARVKAAKPDYLIHRLEDLRRILR</sequence>
<name>A0A2H0W2B9_9BACT</name>
<gene>
    <name evidence="1" type="ORF">COT81_00935</name>
</gene>
<accession>A0A2H0W2B9</accession>